<keyword evidence="2 5" id="KW-0805">Transcription regulation</keyword>
<evidence type="ECO:0000256" key="5">
    <source>
        <dbReference type="HAMAP-Rule" id="MF_01219"/>
    </source>
</evidence>
<evidence type="ECO:0000313" key="8">
    <source>
        <dbReference type="Proteomes" id="UP000000379"/>
    </source>
</evidence>
<dbReference type="PANTHER" id="PTHR11608:SF0">
    <property type="entry name" value="BIFUNCTIONAL PROTEIN PYRR"/>
    <property type="match status" value="1"/>
</dbReference>
<dbReference type="PANTHER" id="PTHR11608">
    <property type="entry name" value="BIFUNCTIONAL PROTEIN PYRR"/>
    <property type="match status" value="1"/>
</dbReference>
<dbReference type="Gene3D" id="3.40.50.2020">
    <property type="match status" value="1"/>
</dbReference>
<dbReference type="GO" id="GO:0006355">
    <property type="term" value="P:regulation of DNA-templated transcription"/>
    <property type="evidence" value="ECO:0007669"/>
    <property type="project" value="UniProtKB-UniRule"/>
</dbReference>
<gene>
    <name evidence="5" type="primary">pyrR</name>
    <name evidence="7" type="ordered locus">Trad_0642</name>
</gene>
<dbReference type="InterPro" id="IPR050137">
    <property type="entry name" value="PyrR_bifunctional"/>
</dbReference>
<comment type="similarity">
    <text evidence="1 5">Belongs to the purine/pyrimidine phosphoribosyltransferase family. PyrR subfamily.</text>
</comment>
<name>D7CTC1_TRURR</name>
<dbReference type="InterPro" id="IPR023050">
    <property type="entry name" value="PyrR"/>
</dbReference>
<comment type="catalytic activity">
    <reaction evidence="4 5">
        <text>UMP + diphosphate = 5-phospho-alpha-D-ribose 1-diphosphate + uracil</text>
        <dbReference type="Rhea" id="RHEA:13017"/>
        <dbReference type="ChEBI" id="CHEBI:17568"/>
        <dbReference type="ChEBI" id="CHEBI:33019"/>
        <dbReference type="ChEBI" id="CHEBI:57865"/>
        <dbReference type="ChEBI" id="CHEBI:58017"/>
        <dbReference type="EC" id="2.4.2.9"/>
    </reaction>
</comment>
<dbReference type="AlphaFoldDB" id="D7CTC1"/>
<evidence type="ECO:0000259" key="6">
    <source>
        <dbReference type="Pfam" id="PF00156"/>
    </source>
</evidence>
<evidence type="ECO:0000313" key="7">
    <source>
        <dbReference type="EMBL" id="ADI13778.1"/>
    </source>
</evidence>
<evidence type="ECO:0000256" key="4">
    <source>
        <dbReference type="ARBA" id="ARBA00052919"/>
    </source>
</evidence>
<feature type="domain" description="Phosphoribosyltransferase" evidence="6">
    <location>
        <begin position="10"/>
        <end position="152"/>
    </location>
</feature>
<dbReference type="KEGG" id="tra:Trad_0642"/>
<dbReference type="OrthoDB" id="9802227at2"/>
<dbReference type="Proteomes" id="UP000000379">
    <property type="component" value="Chromosome"/>
</dbReference>
<dbReference type="GO" id="GO:0004845">
    <property type="term" value="F:uracil phosphoribosyltransferase activity"/>
    <property type="evidence" value="ECO:0007669"/>
    <property type="project" value="UniProtKB-UniRule"/>
</dbReference>
<sequence>MTLKAKSTLMNAGEMARALTRIAHEIIERNKGAENLALVGIHTRGVPLAERLAALIGRFEGVTPPLGKLDITLYRDDLSEIALQPVVRKTEVPFDVQGLRVVLCDDVLYTGRTARAALGALIDLGRPAVIQYAVLVDRGHRELPIRADFVGKNVPTSRSEVIKVKLHETDNTEAVELLEWA</sequence>
<feature type="short sequence motif" description="PRPP-binding" evidence="5">
    <location>
        <begin position="101"/>
        <end position="113"/>
    </location>
</feature>
<dbReference type="NCBIfam" id="NF003545">
    <property type="entry name" value="PRK05205.1-1"/>
    <property type="match status" value="1"/>
</dbReference>
<keyword evidence="3 5" id="KW-0804">Transcription</keyword>
<dbReference type="EC" id="2.4.2.9" evidence="5"/>
<reference evidence="8" key="1">
    <citation type="submission" date="2010-05" db="EMBL/GenBank/DDBJ databases">
        <title>The complete genome of Truepera radiovictris DSM 17093.</title>
        <authorList>
            <consortium name="US DOE Joint Genome Institute (JGI-PGF)"/>
            <person name="Lucas S."/>
            <person name="Copeland A."/>
            <person name="Lapidus A."/>
            <person name="Glavina del Rio T."/>
            <person name="Dalin E."/>
            <person name="Tice H."/>
            <person name="Bruce D."/>
            <person name="Goodwin L."/>
            <person name="Pitluck S."/>
            <person name="Kyrpides N."/>
            <person name="Mavromatis K."/>
            <person name="Ovchinnikova G."/>
            <person name="Munk A.C."/>
            <person name="Detter J.C."/>
            <person name="Han C."/>
            <person name="Tapia R."/>
            <person name="Land M."/>
            <person name="Hauser L."/>
            <person name="Markowitz V."/>
            <person name="Cheng J.-F."/>
            <person name="Hugenholtz P."/>
            <person name="Woyke T."/>
            <person name="Wu D."/>
            <person name="Tindall B."/>
            <person name="Pomrenke H.G."/>
            <person name="Brambilla E."/>
            <person name="Klenk H.-P."/>
            <person name="Eisen J.A."/>
        </authorList>
    </citation>
    <scope>NUCLEOTIDE SEQUENCE [LARGE SCALE GENOMIC DNA]</scope>
    <source>
        <strain evidence="8">DSM 17093 / CIP 108686 / LMG 22925 / RQ-24</strain>
    </source>
</reference>
<dbReference type="EMBL" id="CP002049">
    <property type="protein sequence ID" value="ADI13778.1"/>
    <property type="molecule type" value="Genomic_DNA"/>
</dbReference>
<keyword evidence="5 7" id="KW-0328">Glycosyltransferase</keyword>
<proteinExistence type="inferred from homology"/>
<evidence type="ECO:0000256" key="2">
    <source>
        <dbReference type="ARBA" id="ARBA00023015"/>
    </source>
</evidence>
<dbReference type="eggNOG" id="COG2065">
    <property type="taxonomic scope" value="Bacteria"/>
</dbReference>
<dbReference type="SUPFAM" id="SSF53271">
    <property type="entry name" value="PRTase-like"/>
    <property type="match status" value="1"/>
</dbReference>
<comment type="function">
    <text evidence="5">Regulates the transcription of the pyrimidine nucleotide (pyr) operon in response to exogenous pyrimidines.</text>
</comment>
<dbReference type="CDD" id="cd06223">
    <property type="entry name" value="PRTases_typeI"/>
    <property type="match status" value="1"/>
</dbReference>
<dbReference type="InterPro" id="IPR000836">
    <property type="entry name" value="PRTase_dom"/>
</dbReference>
<reference evidence="7 8" key="2">
    <citation type="journal article" date="2011" name="Stand. Genomic Sci.">
        <title>Complete genome sequence of Truepera radiovictrix type strain (RQ-24).</title>
        <authorList>
            <person name="Ivanova N."/>
            <person name="Rohde C."/>
            <person name="Munk C."/>
            <person name="Nolan M."/>
            <person name="Lucas S."/>
            <person name="Del Rio T.G."/>
            <person name="Tice H."/>
            <person name="Deshpande S."/>
            <person name="Cheng J.F."/>
            <person name="Tapia R."/>
            <person name="Han C."/>
            <person name="Goodwin L."/>
            <person name="Pitluck S."/>
            <person name="Liolios K."/>
            <person name="Mavromatis K."/>
            <person name="Mikhailova N."/>
            <person name="Pati A."/>
            <person name="Chen A."/>
            <person name="Palaniappan K."/>
            <person name="Land M."/>
            <person name="Hauser L."/>
            <person name="Chang Y.J."/>
            <person name="Jeffries C.D."/>
            <person name="Brambilla E."/>
            <person name="Rohde M."/>
            <person name="Goker M."/>
            <person name="Tindall B.J."/>
            <person name="Woyke T."/>
            <person name="Bristow J."/>
            <person name="Eisen J.A."/>
            <person name="Markowitz V."/>
            <person name="Hugenholtz P."/>
            <person name="Kyrpides N.C."/>
            <person name="Klenk H.P."/>
            <person name="Lapidus A."/>
        </authorList>
    </citation>
    <scope>NUCLEOTIDE SEQUENCE [LARGE SCALE GENOMIC DNA]</scope>
    <source>
        <strain evidence="8">DSM 17093 / CIP 108686 / LMG 22925 / RQ-24</strain>
    </source>
</reference>
<dbReference type="InterPro" id="IPR029057">
    <property type="entry name" value="PRTase-like"/>
</dbReference>
<dbReference type="Pfam" id="PF00156">
    <property type="entry name" value="Pribosyltran"/>
    <property type="match status" value="1"/>
</dbReference>
<dbReference type="NCBIfam" id="NF003547">
    <property type="entry name" value="PRK05205.1-3"/>
    <property type="match status" value="1"/>
</dbReference>
<dbReference type="HAMAP" id="MF_01219">
    <property type="entry name" value="PyrR"/>
    <property type="match status" value="1"/>
</dbReference>
<comment type="function">
    <text evidence="5">Also displays a weak uracil phosphoribosyltransferase activity which is not physiologically significant.</text>
</comment>
<dbReference type="HOGENOM" id="CLU_094234_2_1_0"/>
<evidence type="ECO:0000256" key="3">
    <source>
        <dbReference type="ARBA" id="ARBA00023163"/>
    </source>
</evidence>
<keyword evidence="5 7" id="KW-0808">Transferase</keyword>
<dbReference type="NCBIfam" id="NF003549">
    <property type="entry name" value="PRK05205.1-5"/>
    <property type="match status" value="1"/>
</dbReference>
<organism evidence="7 8">
    <name type="scientific">Truepera radiovictrix (strain DSM 17093 / CIP 108686 / LMG 22925 / RQ-24)</name>
    <dbReference type="NCBI Taxonomy" id="649638"/>
    <lineage>
        <taxon>Bacteria</taxon>
        <taxon>Thermotogati</taxon>
        <taxon>Deinococcota</taxon>
        <taxon>Deinococci</taxon>
        <taxon>Trueperales</taxon>
        <taxon>Trueperaceae</taxon>
        <taxon>Truepera</taxon>
    </lineage>
</organism>
<accession>D7CTC1</accession>
<dbReference type="STRING" id="649638.Trad_0642"/>
<keyword evidence="8" id="KW-1185">Reference proteome</keyword>
<dbReference type="FunFam" id="3.40.50.2020:FF:000020">
    <property type="entry name" value="Bifunctional protein PyrR"/>
    <property type="match status" value="1"/>
</dbReference>
<evidence type="ECO:0000256" key="1">
    <source>
        <dbReference type="ARBA" id="ARBA00005565"/>
    </source>
</evidence>
<protein>
    <recommendedName>
        <fullName evidence="5">Bifunctional protein PyrR</fullName>
    </recommendedName>
    <domain>
        <recommendedName>
            <fullName evidence="5">Pyrimidine operon regulatory protein</fullName>
        </recommendedName>
    </domain>
    <domain>
        <recommendedName>
            <fullName evidence="5">Uracil phosphoribosyltransferase</fullName>
            <shortName evidence="5">UPRTase</shortName>
            <ecNumber evidence="5">2.4.2.9</ecNumber>
        </recommendedName>
    </domain>
</protein>